<dbReference type="AlphaFoldDB" id="A0A0F9W3F9"/>
<reference evidence="5" key="1">
    <citation type="journal article" date="2015" name="Nature">
        <title>Complex archaea that bridge the gap between prokaryotes and eukaryotes.</title>
        <authorList>
            <person name="Spang A."/>
            <person name="Saw J.H."/>
            <person name="Jorgensen S.L."/>
            <person name="Zaremba-Niedzwiedzka K."/>
            <person name="Martijn J."/>
            <person name="Lind A.E."/>
            <person name="van Eijk R."/>
            <person name="Schleper C."/>
            <person name="Guy L."/>
            <person name="Ettema T.J."/>
        </authorList>
    </citation>
    <scope>NUCLEOTIDE SEQUENCE</scope>
</reference>
<keyword evidence="1" id="KW-0227">DNA damage</keyword>
<dbReference type="InterPro" id="IPR011257">
    <property type="entry name" value="DNA_glycosylase"/>
</dbReference>
<dbReference type="InterPro" id="IPR023170">
    <property type="entry name" value="HhH_base_excis_C"/>
</dbReference>
<comment type="caution">
    <text evidence="5">The sequence shown here is derived from an EMBL/GenBank/DDBJ whole genome shotgun (WGS) entry which is preliminary data.</text>
</comment>
<dbReference type="GO" id="GO:0016799">
    <property type="term" value="F:hydrolase activity, hydrolyzing N-glycosyl compounds"/>
    <property type="evidence" value="ECO:0007669"/>
    <property type="project" value="InterPro"/>
</dbReference>
<dbReference type="GO" id="GO:0003906">
    <property type="term" value="F:DNA-(apurinic or apyrimidinic site) endonuclease activity"/>
    <property type="evidence" value="ECO:0007669"/>
    <property type="project" value="InterPro"/>
</dbReference>
<dbReference type="EMBL" id="LAZR01000234">
    <property type="protein sequence ID" value="KKN80216.1"/>
    <property type="molecule type" value="Genomic_DNA"/>
</dbReference>
<evidence type="ECO:0000256" key="2">
    <source>
        <dbReference type="ARBA" id="ARBA00022801"/>
    </source>
</evidence>
<evidence type="ECO:0000256" key="1">
    <source>
        <dbReference type="ARBA" id="ARBA00022763"/>
    </source>
</evidence>
<evidence type="ECO:0000313" key="5">
    <source>
        <dbReference type="EMBL" id="KKN80216.1"/>
    </source>
</evidence>
<evidence type="ECO:0008006" key="6">
    <source>
        <dbReference type="Google" id="ProtNLM"/>
    </source>
</evidence>
<proteinExistence type="predicted"/>
<dbReference type="Pfam" id="PF22175">
    <property type="entry name" value="Ogg-HhH"/>
    <property type="match status" value="1"/>
</dbReference>
<evidence type="ECO:0000256" key="4">
    <source>
        <dbReference type="ARBA" id="ARBA00023295"/>
    </source>
</evidence>
<dbReference type="Gene3D" id="1.10.1670.10">
    <property type="entry name" value="Helix-hairpin-Helix base-excision DNA repair enzymes (C-terminal)"/>
    <property type="match status" value="1"/>
</dbReference>
<keyword evidence="4" id="KW-0326">Glycosidase</keyword>
<sequence length="182" mass="21276">MQRRERTDEELEWLFFLGVCVAGKQAYIIQEKMKVFADGRTDLFAYIRELRAAGRFEARLREVKMGKYRIIQACFERLFERDLDLRTCSLANLEALPGIGPKTSRFFVGYSRPGSRVAILDVHILRFLAEQGVENVPRQTPQSPKRYAELEEEYLKIADRLEVDPTQLDDVLWKDRAKGDWT</sequence>
<evidence type="ECO:0000256" key="3">
    <source>
        <dbReference type="ARBA" id="ARBA00023204"/>
    </source>
</evidence>
<keyword evidence="2" id="KW-0378">Hydrolase</keyword>
<dbReference type="InterPro" id="IPR012092">
    <property type="entry name" value="DNA_glyclase/AP_lyase_Ogg"/>
</dbReference>
<keyword evidence="3" id="KW-0234">DNA repair</keyword>
<dbReference type="GO" id="GO:0006281">
    <property type="term" value="P:DNA repair"/>
    <property type="evidence" value="ECO:0007669"/>
    <property type="project" value="UniProtKB-KW"/>
</dbReference>
<accession>A0A0F9W3F9</accession>
<name>A0A0F9W3F9_9ZZZZ</name>
<protein>
    <recommendedName>
        <fullName evidence="6">HhH-GPD domain-containing protein</fullName>
    </recommendedName>
</protein>
<gene>
    <name evidence="5" type="ORF">LCGC14_0331700</name>
</gene>
<dbReference type="SUPFAM" id="SSF48150">
    <property type="entry name" value="DNA-glycosylase"/>
    <property type="match status" value="1"/>
</dbReference>
<organism evidence="5">
    <name type="scientific">marine sediment metagenome</name>
    <dbReference type="NCBI Taxonomy" id="412755"/>
    <lineage>
        <taxon>unclassified sequences</taxon>
        <taxon>metagenomes</taxon>
        <taxon>ecological metagenomes</taxon>
    </lineage>
</organism>